<proteinExistence type="predicted"/>
<reference evidence="2" key="1">
    <citation type="journal article" date="2020" name="Fungal Divers.">
        <title>Resolving the Mortierellaceae phylogeny through synthesis of multi-gene phylogenetics and phylogenomics.</title>
        <authorList>
            <person name="Vandepol N."/>
            <person name="Liber J."/>
            <person name="Desiro A."/>
            <person name="Na H."/>
            <person name="Kennedy M."/>
            <person name="Barry K."/>
            <person name="Grigoriev I.V."/>
            <person name="Miller A.N."/>
            <person name="O'Donnell K."/>
            <person name="Stajich J.E."/>
            <person name="Bonito G."/>
        </authorList>
    </citation>
    <scope>NUCLEOTIDE SEQUENCE</scope>
    <source>
        <strain evidence="2">NVP60</strain>
    </source>
</reference>
<evidence type="ECO:0000256" key="1">
    <source>
        <dbReference type="SAM" id="MobiDB-lite"/>
    </source>
</evidence>
<dbReference type="Proteomes" id="UP000823405">
    <property type="component" value="Unassembled WGS sequence"/>
</dbReference>
<feature type="region of interest" description="Disordered" evidence="1">
    <location>
        <begin position="1"/>
        <end position="36"/>
    </location>
</feature>
<comment type="caution">
    <text evidence="2">The sequence shown here is derived from an EMBL/GenBank/DDBJ whole genome shotgun (WGS) entry which is preliminary data.</text>
</comment>
<sequence length="73" mass="7683">MSATTYTHTPRSPRHQPQNQNQQHTYPQPPTVYNANDSTDQIMVASRESIGRAPLALQGGVGGVGLGGGPTSP</sequence>
<feature type="non-terminal residue" evidence="2">
    <location>
        <position position="73"/>
    </location>
</feature>
<accession>A0A9P6QNX9</accession>
<dbReference type="EMBL" id="JAAAIN010005752">
    <property type="protein sequence ID" value="KAG0273138.1"/>
    <property type="molecule type" value="Genomic_DNA"/>
</dbReference>
<gene>
    <name evidence="2" type="ORF">BGZ97_010790</name>
</gene>
<evidence type="ECO:0000313" key="3">
    <source>
        <dbReference type="Proteomes" id="UP000823405"/>
    </source>
</evidence>
<organism evidence="2 3">
    <name type="scientific">Linnemannia gamsii</name>
    <dbReference type="NCBI Taxonomy" id="64522"/>
    <lineage>
        <taxon>Eukaryota</taxon>
        <taxon>Fungi</taxon>
        <taxon>Fungi incertae sedis</taxon>
        <taxon>Mucoromycota</taxon>
        <taxon>Mortierellomycotina</taxon>
        <taxon>Mortierellomycetes</taxon>
        <taxon>Mortierellales</taxon>
        <taxon>Mortierellaceae</taxon>
        <taxon>Linnemannia</taxon>
    </lineage>
</organism>
<dbReference type="AlphaFoldDB" id="A0A9P6QNX9"/>
<evidence type="ECO:0000313" key="2">
    <source>
        <dbReference type="EMBL" id="KAG0273138.1"/>
    </source>
</evidence>
<name>A0A9P6QNX9_9FUNG</name>
<keyword evidence="3" id="KW-1185">Reference proteome</keyword>
<feature type="compositionally biased region" description="Low complexity" evidence="1">
    <location>
        <begin position="15"/>
        <end position="26"/>
    </location>
</feature>
<protein>
    <submittedName>
        <fullName evidence="2">Uncharacterized protein</fullName>
    </submittedName>
</protein>